<dbReference type="PANTHER" id="PTHR12411">
    <property type="entry name" value="CYSTEINE PROTEASE FAMILY C1-RELATED"/>
    <property type="match status" value="1"/>
</dbReference>
<dbReference type="Proteomes" id="UP000602647">
    <property type="component" value="Unassembled WGS sequence"/>
</dbReference>
<dbReference type="Pfam" id="PF18560">
    <property type="entry name" value="Lectin_like"/>
    <property type="match status" value="1"/>
</dbReference>
<dbReference type="AlphaFoldDB" id="A0A923SQM6"/>
<dbReference type="EMBL" id="JACRYT010000007">
    <property type="protein sequence ID" value="MBC6679797.1"/>
    <property type="molecule type" value="Genomic_DNA"/>
</dbReference>
<dbReference type="CDD" id="cd02619">
    <property type="entry name" value="Peptidase_C1"/>
    <property type="match status" value="1"/>
</dbReference>
<evidence type="ECO:0000313" key="6">
    <source>
        <dbReference type="Proteomes" id="UP000602647"/>
    </source>
</evidence>
<comment type="caution">
    <text evidence="5">The sequence shown here is derived from an EMBL/GenBank/DDBJ whole genome shotgun (WGS) entry which is preliminary data.</text>
</comment>
<dbReference type="SUPFAM" id="SSF54001">
    <property type="entry name" value="Cysteine proteinases"/>
    <property type="match status" value="1"/>
</dbReference>
<dbReference type="GO" id="GO:0006508">
    <property type="term" value="P:proteolysis"/>
    <property type="evidence" value="ECO:0007669"/>
    <property type="project" value="InterPro"/>
</dbReference>
<dbReference type="InterPro" id="IPR000668">
    <property type="entry name" value="Peptidase_C1A_C"/>
</dbReference>
<dbReference type="InterPro" id="IPR000169">
    <property type="entry name" value="Pept_cys_AS"/>
</dbReference>
<dbReference type="Gene3D" id="3.90.70.10">
    <property type="entry name" value="Cysteine proteinases"/>
    <property type="match status" value="1"/>
</dbReference>
<keyword evidence="3" id="KW-0732">Signal</keyword>
<evidence type="ECO:0000256" key="1">
    <source>
        <dbReference type="ARBA" id="ARBA00008455"/>
    </source>
</evidence>
<feature type="domain" description="Peptidase C1A papain C-terminal" evidence="4">
    <location>
        <begin position="71"/>
        <end position="322"/>
    </location>
</feature>
<evidence type="ECO:0000256" key="3">
    <source>
        <dbReference type="SAM" id="SignalP"/>
    </source>
</evidence>
<sequence>MKQYLRAILMTVIVLAAMLPAGSADSFALEESEITVPETIQAEPNPLVEEPLPRTELDVQQPDEASGRRALPPRYHSKDEGLVTSVKDQENYGICWAMAAISCAETSVLKNYGKRKIDLSEAHLAHFIYNRPSDPLGNTQGDRVISDRKEDYLNMGGDDKKTLLALAGWTGAARESVLSMKDLTAGGTGRFVPQEKAWQNSYTLKNGFMLPADSERETIKRMILKYGSLNAALYTDPFYFESEHMEASYCDVPEIANHEVCIVGWDDTYSRDKFKDGTRPQQDGAWIVKNSWGTGYHKAGYFYLSYEDKSLCDLIAYEFQPADTYDHNYQYDGNIYPSYLAGIENGGKFANVYEVKGESSGRDEILKAVGLVTYTPGMKYSVQIYKDLKDKSDPESGTPMLEESAAGTVAFAGFITKELPEELVLSQGTRFSIVITVTDAGDNGTIGTETEMDTGGAVYHAEVSPRQSFMKAPSGEDAKWEDLYEYGACLRIKGFTEAAEMVGL</sequence>
<organism evidence="5 6">
    <name type="scientific">Zhenpiania hominis</name>
    <dbReference type="NCBI Taxonomy" id="2763644"/>
    <lineage>
        <taxon>Bacteria</taxon>
        <taxon>Bacillati</taxon>
        <taxon>Bacillota</taxon>
        <taxon>Clostridia</taxon>
        <taxon>Peptostreptococcales</taxon>
        <taxon>Anaerovoracaceae</taxon>
        <taxon>Zhenpiania</taxon>
    </lineage>
</organism>
<gene>
    <name evidence="5" type="ORF">H9L42_08145</name>
</gene>
<reference evidence="5" key="1">
    <citation type="submission" date="2020-08" db="EMBL/GenBank/DDBJ databases">
        <title>Genome public.</title>
        <authorList>
            <person name="Liu C."/>
            <person name="Sun Q."/>
        </authorList>
    </citation>
    <scope>NUCLEOTIDE SEQUENCE</scope>
    <source>
        <strain evidence="5">BX12</strain>
    </source>
</reference>
<dbReference type="InterPro" id="IPR040528">
    <property type="entry name" value="Lectin-like"/>
</dbReference>
<keyword evidence="6" id="KW-1185">Reference proteome</keyword>
<dbReference type="PROSITE" id="PS00139">
    <property type="entry name" value="THIOL_PROTEASE_CYS"/>
    <property type="match status" value="1"/>
</dbReference>
<feature type="region of interest" description="Disordered" evidence="2">
    <location>
        <begin position="38"/>
        <end position="76"/>
    </location>
</feature>
<accession>A0A923SQM6</accession>
<name>A0A923SQM6_9FIRM</name>
<feature type="chain" id="PRO_5038010315" description="Peptidase C1A papain C-terminal domain-containing protein" evidence="3">
    <location>
        <begin position="24"/>
        <end position="504"/>
    </location>
</feature>
<dbReference type="InterPro" id="IPR038765">
    <property type="entry name" value="Papain-like_cys_pep_sf"/>
</dbReference>
<dbReference type="InterPro" id="IPR013128">
    <property type="entry name" value="Peptidase_C1A"/>
</dbReference>
<dbReference type="GO" id="GO:0008234">
    <property type="term" value="F:cysteine-type peptidase activity"/>
    <property type="evidence" value="ECO:0007669"/>
    <property type="project" value="InterPro"/>
</dbReference>
<evidence type="ECO:0000259" key="4">
    <source>
        <dbReference type="SMART" id="SM00645"/>
    </source>
</evidence>
<protein>
    <recommendedName>
        <fullName evidence="4">Peptidase C1A papain C-terminal domain-containing protein</fullName>
    </recommendedName>
</protein>
<comment type="similarity">
    <text evidence="1">Belongs to the peptidase C1 family.</text>
</comment>
<dbReference type="InterPro" id="IPR025660">
    <property type="entry name" value="Pept_his_AS"/>
</dbReference>
<evidence type="ECO:0000313" key="5">
    <source>
        <dbReference type="EMBL" id="MBC6679797.1"/>
    </source>
</evidence>
<feature type="signal peptide" evidence="3">
    <location>
        <begin position="1"/>
        <end position="23"/>
    </location>
</feature>
<dbReference type="SMART" id="SM00645">
    <property type="entry name" value="Pept_C1"/>
    <property type="match status" value="1"/>
</dbReference>
<proteinExistence type="inferred from homology"/>
<dbReference type="Pfam" id="PF00112">
    <property type="entry name" value="Peptidase_C1"/>
    <property type="match status" value="2"/>
</dbReference>
<evidence type="ECO:0000256" key="2">
    <source>
        <dbReference type="SAM" id="MobiDB-lite"/>
    </source>
</evidence>
<dbReference type="RefSeq" id="WP_187302903.1">
    <property type="nucleotide sequence ID" value="NZ_JACRYT010000007.1"/>
</dbReference>
<dbReference type="PROSITE" id="PS00639">
    <property type="entry name" value="THIOL_PROTEASE_HIS"/>
    <property type="match status" value="1"/>
</dbReference>